<dbReference type="Pfam" id="PF07978">
    <property type="entry name" value="NIPSNAP"/>
    <property type="match status" value="1"/>
</dbReference>
<feature type="region of interest" description="Disordered" evidence="1">
    <location>
        <begin position="103"/>
        <end position="133"/>
    </location>
</feature>
<name>A0ABW4GVB4_9ACTN</name>
<dbReference type="Proteomes" id="UP001597097">
    <property type="component" value="Unassembled WGS sequence"/>
</dbReference>
<keyword evidence="4" id="KW-1185">Reference proteome</keyword>
<comment type="caution">
    <text evidence="3">The sequence shown here is derived from an EMBL/GenBank/DDBJ whole genome shotgun (WGS) entry which is preliminary data.</text>
</comment>
<sequence>MIYEFRNYTLLPGRRDTLIELFEREFIEGQEAAGMGVVGHFRDLDDPNMYPWMRKFPDMEARRAALTAFYGGPIWKANRDAANATMLDSDNVLLLRPAPVLSTDPTHGSAPGRSHGSGPGYALQPAADPFPGTARPPIGATALPESLYVAMIYHVGDGFAEFFAQEAVPVLKEAGVPPIACFETETAENTFPALPVRTGEQVFIWFARFDRPAEEREVALPGLESRLTAPPQRLRLAPTARSALS</sequence>
<evidence type="ECO:0000313" key="3">
    <source>
        <dbReference type="EMBL" id="MFD1546717.1"/>
    </source>
</evidence>
<organism evidence="3 4">
    <name type="scientific">Nonomuraea guangzhouensis</name>
    <dbReference type="NCBI Taxonomy" id="1291555"/>
    <lineage>
        <taxon>Bacteria</taxon>
        <taxon>Bacillati</taxon>
        <taxon>Actinomycetota</taxon>
        <taxon>Actinomycetes</taxon>
        <taxon>Streptosporangiales</taxon>
        <taxon>Streptosporangiaceae</taxon>
        <taxon>Nonomuraea</taxon>
    </lineage>
</organism>
<feature type="domain" description="NIPSNAP" evidence="2">
    <location>
        <begin position="3"/>
        <end position="99"/>
    </location>
</feature>
<dbReference type="InterPro" id="IPR012577">
    <property type="entry name" value="NIPSNAP"/>
</dbReference>
<evidence type="ECO:0000313" key="4">
    <source>
        <dbReference type="Proteomes" id="UP001597097"/>
    </source>
</evidence>
<reference evidence="4" key="1">
    <citation type="journal article" date="2019" name="Int. J. Syst. Evol. Microbiol.">
        <title>The Global Catalogue of Microorganisms (GCM) 10K type strain sequencing project: providing services to taxonomists for standard genome sequencing and annotation.</title>
        <authorList>
            <consortium name="The Broad Institute Genomics Platform"/>
            <consortium name="The Broad Institute Genome Sequencing Center for Infectious Disease"/>
            <person name="Wu L."/>
            <person name="Ma J."/>
        </authorList>
    </citation>
    <scope>NUCLEOTIDE SEQUENCE [LARGE SCALE GENOMIC DNA]</scope>
    <source>
        <strain evidence="4">CGMCC 1.15399</strain>
    </source>
</reference>
<accession>A0ABW4GVB4</accession>
<proteinExistence type="predicted"/>
<protein>
    <submittedName>
        <fullName evidence="3">NIPSNAP family protein</fullName>
    </submittedName>
</protein>
<dbReference type="RefSeq" id="WP_219538661.1">
    <property type="nucleotide sequence ID" value="NZ_JAHKRM010000049.1"/>
</dbReference>
<dbReference type="EMBL" id="JBHUCM010000069">
    <property type="protein sequence ID" value="MFD1546717.1"/>
    <property type="molecule type" value="Genomic_DNA"/>
</dbReference>
<evidence type="ECO:0000256" key="1">
    <source>
        <dbReference type="SAM" id="MobiDB-lite"/>
    </source>
</evidence>
<evidence type="ECO:0000259" key="2">
    <source>
        <dbReference type="Pfam" id="PF07978"/>
    </source>
</evidence>
<gene>
    <name evidence="3" type="ORF">ACFSJ0_57440</name>
</gene>